<sequence>MPGMKEFDVLEDRGAMQDPCMAEGSFDLPVGSGLWGPDGWGLLAAEPHGGSTFDLVGCLGVAITVILCLTVAVDRLPVLRRLVAPVIAVKTMALTLYRVRPGKEATPTREVASSGFGPLSDS</sequence>
<name>L7F5T0_STRT8</name>
<reference evidence="3 4" key="1">
    <citation type="journal article" date="2011" name="Plasmid">
        <title>Streptomyces turgidiscabies Car8 contains a modular pathogenicity island that shares virulence genes with other actinobacterial plant pathogens.</title>
        <authorList>
            <person name="Huguet-Tapia J.C."/>
            <person name="Badger J.H."/>
            <person name="Loria R."/>
            <person name="Pettis G.S."/>
        </authorList>
    </citation>
    <scope>NUCLEOTIDE SEQUENCE [LARGE SCALE GENOMIC DNA]</scope>
    <source>
        <strain evidence="3 4">Car8</strain>
    </source>
</reference>
<keyword evidence="2" id="KW-0812">Transmembrane</keyword>
<feature type="region of interest" description="Disordered" evidence="1">
    <location>
        <begin position="102"/>
        <end position="122"/>
    </location>
</feature>
<feature type="transmembrane region" description="Helical" evidence="2">
    <location>
        <begin position="52"/>
        <end position="73"/>
    </location>
</feature>
<organism evidence="3 4">
    <name type="scientific">Streptomyces turgidiscabies (strain Car8)</name>
    <dbReference type="NCBI Taxonomy" id="698760"/>
    <lineage>
        <taxon>Bacteria</taxon>
        <taxon>Bacillati</taxon>
        <taxon>Actinomycetota</taxon>
        <taxon>Actinomycetes</taxon>
        <taxon>Kitasatosporales</taxon>
        <taxon>Streptomycetaceae</taxon>
        <taxon>Streptomyces</taxon>
    </lineage>
</organism>
<protein>
    <submittedName>
        <fullName evidence="3">Uncharacterized protein</fullName>
    </submittedName>
</protein>
<dbReference type="Proteomes" id="UP000010931">
    <property type="component" value="Unassembled WGS sequence"/>
</dbReference>
<keyword evidence="2" id="KW-0472">Membrane</keyword>
<dbReference type="PATRIC" id="fig|698760.3.peg.4619"/>
<proteinExistence type="predicted"/>
<evidence type="ECO:0000256" key="2">
    <source>
        <dbReference type="SAM" id="Phobius"/>
    </source>
</evidence>
<comment type="caution">
    <text evidence="3">The sequence shown here is derived from an EMBL/GenBank/DDBJ whole genome shotgun (WGS) entry which is preliminary data.</text>
</comment>
<keyword evidence="4" id="KW-1185">Reference proteome</keyword>
<keyword evidence="2" id="KW-1133">Transmembrane helix</keyword>
<evidence type="ECO:0000313" key="4">
    <source>
        <dbReference type="Proteomes" id="UP000010931"/>
    </source>
</evidence>
<accession>L7F5T0</accession>
<gene>
    <name evidence="3" type="ORF">STRTUCAR8_01007</name>
</gene>
<evidence type="ECO:0000313" key="3">
    <source>
        <dbReference type="EMBL" id="ELP66622.1"/>
    </source>
</evidence>
<dbReference type="AlphaFoldDB" id="L7F5T0"/>
<dbReference type="EMBL" id="AEJB01000340">
    <property type="protein sequence ID" value="ELP66622.1"/>
    <property type="molecule type" value="Genomic_DNA"/>
</dbReference>
<evidence type="ECO:0000256" key="1">
    <source>
        <dbReference type="SAM" id="MobiDB-lite"/>
    </source>
</evidence>